<dbReference type="InterPro" id="IPR053151">
    <property type="entry name" value="RNase_H-like"/>
</dbReference>
<dbReference type="SUPFAM" id="SSF53098">
    <property type="entry name" value="Ribonuclease H-like"/>
    <property type="match status" value="1"/>
</dbReference>
<dbReference type="PANTHER" id="PTHR47723">
    <property type="entry name" value="OS05G0353850 PROTEIN"/>
    <property type="match status" value="1"/>
</dbReference>
<dbReference type="InterPro" id="IPR044730">
    <property type="entry name" value="RNase_H-like_dom_plant"/>
</dbReference>
<dbReference type="InterPro" id="IPR002156">
    <property type="entry name" value="RNaseH_domain"/>
</dbReference>
<reference evidence="2 3" key="1">
    <citation type="journal article" date="2024" name="G3 (Bethesda)">
        <title>Genome assembly of Hibiscus sabdariffa L. provides insights into metabolisms of medicinal natural products.</title>
        <authorList>
            <person name="Kim T."/>
        </authorList>
    </citation>
    <scope>NUCLEOTIDE SEQUENCE [LARGE SCALE GENOMIC DNA]</scope>
    <source>
        <strain evidence="2">TK-2024</strain>
        <tissue evidence="2">Old leaves</tissue>
    </source>
</reference>
<dbReference type="Proteomes" id="UP001396334">
    <property type="component" value="Unassembled WGS sequence"/>
</dbReference>
<keyword evidence="3" id="KW-1185">Reference proteome</keyword>
<dbReference type="EMBL" id="JBBPBN010000004">
    <property type="protein sequence ID" value="KAK9041088.1"/>
    <property type="molecule type" value="Genomic_DNA"/>
</dbReference>
<evidence type="ECO:0000313" key="2">
    <source>
        <dbReference type="EMBL" id="KAK9041088.1"/>
    </source>
</evidence>
<name>A0ABR2TUA2_9ROSI</name>
<evidence type="ECO:0000313" key="3">
    <source>
        <dbReference type="Proteomes" id="UP001396334"/>
    </source>
</evidence>
<evidence type="ECO:0000259" key="1">
    <source>
        <dbReference type="Pfam" id="PF13456"/>
    </source>
</evidence>
<dbReference type="Pfam" id="PF13456">
    <property type="entry name" value="RVT_3"/>
    <property type="match status" value="1"/>
</dbReference>
<sequence length="172" mass="19013">MHGITFSITTLNDLYTTPSGFMVEACPLLPLGHVLVKMNDTGNWIIGFNRKIGICSVIESEFWGIYEGLLAAWSLGLSHLIVEVDSSDAINLIRQYKVGEATLALVPHIVSLINRNWAIQLSHVLRKGNVLADCMAKISHWNDLICHRFLLSPESLVSMVEQDSHDSSLEGG</sequence>
<organism evidence="2 3">
    <name type="scientific">Hibiscus sabdariffa</name>
    <name type="common">roselle</name>
    <dbReference type="NCBI Taxonomy" id="183260"/>
    <lineage>
        <taxon>Eukaryota</taxon>
        <taxon>Viridiplantae</taxon>
        <taxon>Streptophyta</taxon>
        <taxon>Embryophyta</taxon>
        <taxon>Tracheophyta</taxon>
        <taxon>Spermatophyta</taxon>
        <taxon>Magnoliopsida</taxon>
        <taxon>eudicotyledons</taxon>
        <taxon>Gunneridae</taxon>
        <taxon>Pentapetalae</taxon>
        <taxon>rosids</taxon>
        <taxon>malvids</taxon>
        <taxon>Malvales</taxon>
        <taxon>Malvaceae</taxon>
        <taxon>Malvoideae</taxon>
        <taxon>Hibiscus</taxon>
    </lineage>
</organism>
<accession>A0ABR2TUA2</accession>
<gene>
    <name evidence="2" type="ORF">V6N11_016210</name>
</gene>
<dbReference type="PANTHER" id="PTHR47723:SF13">
    <property type="entry name" value="PUTATIVE-RELATED"/>
    <property type="match status" value="1"/>
</dbReference>
<feature type="domain" description="RNase H type-1" evidence="1">
    <location>
        <begin position="38"/>
        <end position="137"/>
    </location>
</feature>
<dbReference type="InterPro" id="IPR036397">
    <property type="entry name" value="RNaseH_sf"/>
</dbReference>
<proteinExistence type="predicted"/>
<dbReference type="CDD" id="cd06222">
    <property type="entry name" value="RNase_H_like"/>
    <property type="match status" value="1"/>
</dbReference>
<dbReference type="Gene3D" id="3.30.420.10">
    <property type="entry name" value="Ribonuclease H-like superfamily/Ribonuclease H"/>
    <property type="match status" value="1"/>
</dbReference>
<dbReference type="InterPro" id="IPR012337">
    <property type="entry name" value="RNaseH-like_sf"/>
</dbReference>
<comment type="caution">
    <text evidence="2">The sequence shown here is derived from an EMBL/GenBank/DDBJ whole genome shotgun (WGS) entry which is preliminary data.</text>
</comment>
<protein>
    <recommendedName>
        <fullName evidence="1">RNase H type-1 domain-containing protein</fullName>
    </recommendedName>
</protein>